<reference evidence="3 4" key="2">
    <citation type="submission" date="2018-11" db="EMBL/GenBank/DDBJ databases">
        <title>Genomic Encyclopedia of Type Strains, Phase IV (KMG-IV): sequencing the most valuable type-strain genomes for metagenomic binning, comparative biology and taxonomic classification.</title>
        <authorList>
            <person name="Goeker M."/>
        </authorList>
    </citation>
    <scope>NUCLEOTIDE SEQUENCE [LARGE SCALE GENOMIC DNA]</scope>
    <source>
        <strain evidence="3 4">DSM 27783</strain>
    </source>
</reference>
<evidence type="ECO:0000256" key="1">
    <source>
        <dbReference type="SAM" id="Phobius"/>
    </source>
</evidence>
<evidence type="ECO:0000313" key="5">
    <source>
        <dbReference type="Proteomes" id="UP000298805"/>
    </source>
</evidence>
<evidence type="ECO:0000313" key="2">
    <source>
        <dbReference type="EMBL" id="QCI29191.1"/>
    </source>
</evidence>
<protein>
    <submittedName>
        <fullName evidence="3">Uncharacterized protein</fullName>
    </submittedName>
</protein>
<evidence type="ECO:0000313" key="4">
    <source>
        <dbReference type="Proteomes" id="UP000272781"/>
    </source>
</evidence>
<dbReference type="Proteomes" id="UP000272781">
    <property type="component" value="Unassembled WGS sequence"/>
</dbReference>
<dbReference type="EMBL" id="CP027432">
    <property type="protein sequence ID" value="QCI29191.1"/>
    <property type="molecule type" value="Genomic_DNA"/>
</dbReference>
<dbReference type="Proteomes" id="UP000298805">
    <property type="component" value="Chromosome"/>
</dbReference>
<gene>
    <name evidence="2" type="ORF">C6V80_09565</name>
    <name evidence="3" type="ORF">EDC58_1750</name>
</gene>
<dbReference type="AlphaFoldDB" id="A0AAJ4RBD1"/>
<feature type="transmembrane region" description="Helical" evidence="1">
    <location>
        <begin position="42"/>
        <end position="62"/>
    </location>
</feature>
<dbReference type="EMBL" id="RJVK01000005">
    <property type="protein sequence ID" value="ROR38835.1"/>
    <property type="molecule type" value="Genomic_DNA"/>
</dbReference>
<reference evidence="2" key="3">
    <citation type="submission" date="2019-06" db="EMBL/GenBank/DDBJ databases">
        <title>A comparative analysis of the Nautiliaceae.</title>
        <authorList>
            <person name="Grosche A."/>
            <person name="Smedile F."/>
            <person name="Vetriani C."/>
        </authorList>
    </citation>
    <scope>NUCLEOTIDE SEQUENCE</scope>
    <source>
        <strain evidence="2">TB6</strain>
    </source>
</reference>
<accession>A0AAJ4RBD1</accession>
<proteinExistence type="predicted"/>
<organism evidence="3 4">
    <name type="scientific">Caminibacter pacificus</name>
    <dbReference type="NCBI Taxonomy" id="1424653"/>
    <lineage>
        <taxon>Bacteria</taxon>
        <taxon>Pseudomonadati</taxon>
        <taxon>Campylobacterota</taxon>
        <taxon>Epsilonproteobacteria</taxon>
        <taxon>Nautiliales</taxon>
        <taxon>Nautiliaceae</taxon>
        <taxon>Caminibacter</taxon>
    </lineage>
</organism>
<keyword evidence="5" id="KW-1185">Reference proteome</keyword>
<dbReference type="RefSeq" id="WP_123353127.1">
    <property type="nucleotide sequence ID" value="NZ_CP027432.2"/>
</dbReference>
<keyword evidence="1" id="KW-1133">Transmembrane helix</keyword>
<feature type="transmembrane region" description="Helical" evidence="1">
    <location>
        <begin position="12"/>
        <end position="30"/>
    </location>
</feature>
<evidence type="ECO:0000313" key="3">
    <source>
        <dbReference type="EMBL" id="ROR38835.1"/>
    </source>
</evidence>
<name>A0AAJ4RBD1_9BACT</name>
<keyword evidence="1" id="KW-0812">Transmembrane</keyword>
<reference evidence="5" key="1">
    <citation type="submission" date="2018-03" db="EMBL/GenBank/DDBJ databases">
        <title>A comparative analysis of the Nautiliaceae.</title>
        <authorList>
            <person name="Grosche A."/>
            <person name="Smedile F."/>
            <person name="Vetriani C."/>
        </authorList>
    </citation>
    <scope>NUCLEOTIDE SEQUENCE [LARGE SCALE GENOMIC DNA]</scope>
    <source>
        <strain evidence="5">TB6</strain>
    </source>
</reference>
<sequence>MKFDLKNKLDLSIAISAGILVLTGAFLRFFKYFFTPLALERATLILIPETLILIILITIKLWRK</sequence>
<keyword evidence="1" id="KW-0472">Membrane</keyword>